<dbReference type="RefSeq" id="WP_004917958.1">
    <property type="nucleotide sequence ID" value="NC_014738.1"/>
</dbReference>
<dbReference type="HOGENOM" id="CLU_890504_0_0_10"/>
<dbReference type="EMBL" id="CP003388">
    <property type="protein sequence ID" value="AFD55198.1"/>
    <property type="molecule type" value="Genomic_DNA"/>
</dbReference>
<name>E4TEC8_RIEAD</name>
<proteinExistence type="predicted"/>
<dbReference type="AlphaFoldDB" id="E4TEC8"/>
<accession>E4TEC8</accession>
<gene>
    <name evidence="1" type="ORF">RA0C_0184</name>
</gene>
<evidence type="ECO:0000313" key="1">
    <source>
        <dbReference type="EMBL" id="AFD55198.1"/>
    </source>
</evidence>
<dbReference type="KEGG" id="ran:Riean_1984"/>
<sequence length="252" mass="28721">MKKIIQKSIKNNLKDRLNTVYNYLKKTTEFTTQTLLAEKIGYTRSNFSAALNGDERYLTEGVVDKIVEAFPQLNREWFITGKGEMLKSSEETPIKGEGVKVILDAEIKRTPSEGTPYYDVDFAGGWNSDEIFSLGNPSFYIQSPDFRRAEFATNLVGNSISKIIPSGAIVGFRQVEDWKTYFPTNELYGIITKNEMRTVKRVKRKKGDSNTLVLIPDPLEVHSGYEPEELPIDFVSKMFQVVAWAMFERVAM</sequence>
<dbReference type="PATRIC" id="fig|693978.17.peg.192"/>
<reference evidence="1 2" key="1">
    <citation type="journal article" date="2012" name="J. Bacteriol.">
        <title>Complete genome sequence of Riemerella anatipestifer reference strain.</title>
        <authorList>
            <person name="Wang X."/>
            <person name="Zhu D."/>
            <person name="Wang M."/>
            <person name="Cheng A."/>
            <person name="Jia R."/>
            <person name="Zhou Y."/>
            <person name="Chen Z."/>
            <person name="Luo Q."/>
            <person name="Liu F."/>
            <person name="Wang Y."/>
            <person name="Chen X.Y."/>
        </authorList>
    </citation>
    <scope>NUCLEOTIDE SEQUENCE [LARGE SCALE GENOMIC DNA]</scope>
    <source>
        <strain evidence="2">DSM 15868</strain>
    </source>
</reference>
<dbReference type="KEGG" id="rai:RA0C_0184"/>
<protein>
    <recommendedName>
        <fullName evidence="3">HTH cro/C1-type domain-containing protein</fullName>
    </recommendedName>
</protein>
<dbReference type="GeneID" id="93719082"/>
<evidence type="ECO:0000313" key="2">
    <source>
        <dbReference type="Proteomes" id="UP000010093"/>
    </source>
</evidence>
<evidence type="ECO:0008006" key="3">
    <source>
        <dbReference type="Google" id="ProtNLM"/>
    </source>
</evidence>
<dbReference type="Proteomes" id="UP000010093">
    <property type="component" value="Chromosome"/>
</dbReference>
<organism evidence="1 2">
    <name type="scientific">Riemerella anatipestifer (strain ATCC 11845 / DSM 15868 / JCM 9532 / NCTC 11014)</name>
    <dbReference type="NCBI Taxonomy" id="693978"/>
    <lineage>
        <taxon>Bacteria</taxon>
        <taxon>Pseudomonadati</taxon>
        <taxon>Bacteroidota</taxon>
        <taxon>Flavobacteriia</taxon>
        <taxon>Flavobacteriales</taxon>
        <taxon>Weeksellaceae</taxon>
        <taxon>Riemerella</taxon>
    </lineage>
</organism>